<dbReference type="SUPFAM" id="SSF49764">
    <property type="entry name" value="HSP20-like chaperones"/>
    <property type="match status" value="1"/>
</dbReference>
<proteinExistence type="predicted"/>
<dbReference type="Pfam" id="PF14111">
    <property type="entry name" value="DUF4283"/>
    <property type="match status" value="1"/>
</dbReference>
<protein>
    <submittedName>
        <fullName evidence="2">Class I heat shock protein</fullName>
    </submittedName>
</protein>
<organism evidence="2 3">
    <name type="scientific">Sesamum angolense</name>
    <dbReference type="NCBI Taxonomy" id="2727404"/>
    <lineage>
        <taxon>Eukaryota</taxon>
        <taxon>Viridiplantae</taxon>
        <taxon>Streptophyta</taxon>
        <taxon>Embryophyta</taxon>
        <taxon>Tracheophyta</taxon>
        <taxon>Spermatophyta</taxon>
        <taxon>Magnoliopsida</taxon>
        <taxon>eudicotyledons</taxon>
        <taxon>Gunneridae</taxon>
        <taxon>Pentapetalae</taxon>
        <taxon>asterids</taxon>
        <taxon>lamiids</taxon>
        <taxon>Lamiales</taxon>
        <taxon>Pedaliaceae</taxon>
        <taxon>Sesamum</taxon>
    </lineage>
</organism>
<dbReference type="InterPro" id="IPR008978">
    <property type="entry name" value="HSP20-like_chaperone"/>
</dbReference>
<name>A0AAE1WA29_9LAMI</name>
<dbReference type="Gene3D" id="2.60.40.790">
    <property type="match status" value="1"/>
</dbReference>
<dbReference type="InterPro" id="IPR040256">
    <property type="entry name" value="At4g02000-like"/>
</dbReference>
<evidence type="ECO:0000313" key="3">
    <source>
        <dbReference type="Proteomes" id="UP001289374"/>
    </source>
</evidence>
<dbReference type="Proteomes" id="UP001289374">
    <property type="component" value="Unassembled WGS sequence"/>
</dbReference>
<accession>A0AAE1WA29</accession>
<dbReference type="EMBL" id="JACGWL010000013">
    <property type="protein sequence ID" value="KAK4389565.1"/>
    <property type="molecule type" value="Genomic_DNA"/>
</dbReference>
<reference evidence="2" key="1">
    <citation type="submission" date="2020-06" db="EMBL/GenBank/DDBJ databases">
        <authorList>
            <person name="Li T."/>
            <person name="Hu X."/>
            <person name="Zhang T."/>
            <person name="Song X."/>
            <person name="Zhang H."/>
            <person name="Dai N."/>
            <person name="Sheng W."/>
            <person name="Hou X."/>
            <person name="Wei L."/>
        </authorList>
    </citation>
    <scope>NUCLEOTIDE SEQUENCE</scope>
    <source>
        <strain evidence="2">K16</strain>
        <tissue evidence="2">Leaf</tissue>
    </source>
</reference>
<dbReference type="PANTHER" id="PTHR31286">
    <property type="entry name" value="GLYCINE-RICH CELL WALL STRUCTURAL PROTEIN 1.8-LIKE"/>
    <property type="match status" value="1"/>
</dbReference>
<dbReference type="AlphaFoldDB" id="A0AAE1WA29"/>
<evidence type="ECO:0000259" key="1">
    <source>
        <dbReference type="Pfam" id="PF14111"/>
    </source>
</evidence>
<reference evidence="2" key="2">
    <citation type="journal article" date="2024" name="Plant">
        <title>Genomic evolution and insights into agronomic trait innovations of Sesamum species.</title>
        <authorList>
            <person name="Miao H."/>
            <person name="Wang L."/>
            <person name="Qu L."/>
            <person name="Liu H."/>
            <person name="Sun Y."/>
            <person name="Le M."/>
            <person name="Wang Q."/>
            <person name="Wei S."/>
            <person name="Zheng Y."/>
            <person name="Lin W."/>
            <person name="Duan Y."/>
            <person name="Cao H."/>
            <person name="Xiong S."/>
            <person name="Wang X."/>
            <person name="Wei L."/>
            <person name="Li C."/>
            <person name="Ma Q."/>
            <person name="Ju M."/>
            <person name="Zhao R."/>
            <person name="Li G."/>
            <person name="Mu C."/>
            <person name="Tian Q."/>
            <person name="Mei H."/>
            <person name="Zhang T."/>
            <person name="Gao T."/>
            <person name="Zhang H."/>
        </authorList>
    </citation>
    <scope>NUCLEOTIDE SEQUENCE</scope>
    <source>
        <strain evidence="2">K16</strain>
    </source>
</reference>
<gene>
    <name evidence="2" type="ORF">Sango_2293500</name>
</gene>
<dbReference type="PANTHER" id="PTHR31286:SF180">
    <property type="entry name" value="OS10G0362600 PROTEIN"/>
    <property type="match status" value="1"/>
</dbReference>
<evidence type="ECO:0000313" key="2">
    <source>
        <dbReference type="EMBL" id="KAK4389565.1"/>
    </source>
</evidence>
<sequence length="225" mass="26053">MVETDSYRWKAATVGYFLGKKSYFYHLNAFVRSTWPALVKITTTVNDFYYFKFESIATIEEAIEVGPWLFQRQPIILQKQDPRMELRKQSHNLGDLVWIKLHNLLVELWMDEGLSVVANGVKQVLHEGRGTSGSNTPWTTYSPNCYYVEFDLEVGTEFRKLSDNLHSNFPSSFEATSLSHAMVNWKETPNAYVFKADNPAKRKEDVKVGLEDDRILHINWKMTGS</sequence>
<dbReference type="InterPro" id="IPR025558">
    <property type="entry name" value="DUF4283"/>
</dbReference>
<comment type="caution">
    <text evidence="2">The sequence shown here is derived from an EMBL/GenBank/DDBJ whole genome shotgun (WGS) entry which is preliminary data.</text>
</comment>
<feature type="domain" description="DUF4283" evidence="1">
    <location>
        <begin position="8"/>
        <end position="84"/>
    </location>
</feature>
<keyword evidence="2" id="KW-0346">Stress response</keyword>
<keyword evidence="3" id="KW-1185">Reference proteome</keyword>